<dbReference type="Proteomes" id="UP001189619">
    <property type="component" value="Chromosome"/>
</dbReference>
<organism evidence="1 2">
    <name type="scientific">Brevibacillus aydinogluensis</name>
    <dbReference type="NCBI Taxonomy" id="927786"/>
    <lineage>
        <taxon>Bacteria</taxon>
        <taxon>Bacillati</taxon>
        <taxon>Bacillota</taxon>
        <taxon>Bacilli</taxon>
        <taxon>Bacillales</taxon>
        <taxon>Paenibacillaceae</taxon>
        <taxon>Brevibacillus</taxon>
    </lineage>
</organism>
<proteinExistence type="predicted"/>
<keyword evidence="2" id="KW-1185">Reference proteome</keyword>
<reference evidence="1" key="1">
    <citation type="submission" date="2023-07" db="EMBL/GenBank/DDBJ databases">
        <authorList>
            <person name="Ivanov I."/>
            <person name="Teneva D."/>
            <person name="Stoikov I."/>
        </authorList>
    </citation>
    <scope>NUCLEOTIDE SEQUENCE</scope>
    <source>
        <strain evidence="1">4475</strain>
    </source>
</reference>
<sequence length="51" mass="5899">MFKPGECVVYTRDGARGIVIAVNGEWYQIFWEDTFVSWEKAEVLTKAEQLS</sequence>
<dbReference type="RefSeq" id="WP_171566396.1">
    <property type="nucleotide sequence ID" value="NZ_JAUSVZ010000001.1"/>
</dbReference>
<gene>
    <name evidence="1" type="ORF">BSPP4475_14355</name>
</gene>
<dbReference type="EMBL" id="OY569118">
    <property type="protein sequence ID" value="CAJ1003498.1"/>
    <property type="molecule type" value="Genomic_DNA"/>
</dbReference>
<dbReference type="KEGG" id="bayd:BSPP4475_14355"/>
<evidence type="ECO:0000313" key="1">
    <source>
        <dbReference type="EMBL" id="CAJ1003498.1"/>
    </source>
</evidence>
<name>A0AA48M906_9BACL</name>
<evidence type="ECO:0000313" key="2">
    <source>
        <dbReference type="Proteomes" id="UP001189619"/>
    </source>
</evidence>
<dbReference type="AlphaFoldDB" id="A0AA48M906"/>
<protein>
    <submittedName>
        <fullName evidence="1">DUF2158 domain-containing protein</fullName>
    </submittedName>
</protein>
<accession>A0AA48M906</accession>